<dbReference type="EMBL" id="JAEMGP010000006">
    <property type="protein sequence ID" value="KAG5207751.1"/>
    <property type="molecule type" value="Genomic_DNA"/>
</dbReference>
<evidence type="ECO:0000256" key="3">
    <source>
        <dbReference type="ARBA" id="ARBA00022833"/>
    </source>
</evidence>
<dbReference type="GO" id="GO:0003677">
    <property type="term" value="F:DNA binding"/>
    <property type="evidence" value="ECO:0007669"/>
    <property type="project" value="UniProtKB-UniRule"/>
</dbReference>
<dbReference type="Pfam" id="PF05485">
    <property type="entry name" value="THAP"/>
    <property type="match status" value="1"/>
</dbReference>
<dbReference type="SMART" id="SM00692">
    <property type="entry name" value="DM3"/>
    <property type="match status" value="1"/>
</dbReference>
<feature type="domain" description="THAP-type" evidence="7">
    <location>
        <begin position="16"/>
        <end position="101"/>
    </location>
</feature>
<dbReference type="InterPro" id="IPR006612">
    <property type="entry name" value="THAP_Znf"/>
</dbReference>
<evidence type="ECO:0000313" key="8">
    <source>
        <dbReference type="EMBL" id="KAG5207751.1"/>
    </source>
</evidence>
<gene>
    <name evidence="8" type="ORF">JEQ12_017515</name>
</gene>
<evidence type="ECO:0000256" key="1">
    <source>
        <dbReference type="ARBA" id="ARBA00022723"/>
    </source>
</evidence>
<keyword evidence="4 5" id="KW-0238">DNA-binding</keyword>
<dbReference type="GO" id="GO:0008270">
    <property type="term" value="F:zinc ion binding"/>
    <property type="evidence" value="ECO:0007669"/>
    <property type="project" value="UniProtKB-KW"/>
</dbReference>
<dbReference type="AlphaFoldDB" id="A0A836AFG6"/>
<evidence type="ECO:0000256" key="2">
    <source>
        <dbReference type="ARBA" id="ARBA00022771"/>
    </source>
</evidence>
<comment type="caution">
    <text evidence="8">The sequence shown here is derived from an EMBL/GenBank/DDBJ whole genome shotgun (WGS) entry which is preliminary data.</text>
</comment>
<evidence type="ECO:0000256" key="5">
    <source>
        <dbReference type="PROSITE-ProRule" id="PRU00309"/>
    </source>
</evidence>
<dbReference type="SMART" id="SM00980">
    <property type="entry name" value="THAP"/>
    <property type="match status" value="1"/>
</dbReference>
<dbReference type="SUPFAM" id="SSF57716">
    <property type="entry name" value="Glucocorticoid receptor-like (DNA-binding domain)"/>
    <property type="match status" value="1"/>
</dbReference>
<organism evidence="8 9">
    <name type="scientific">Ovis aries</name>
    <name type="common">Sheep</name>
    <dbReference type="NCBI Taxonomy" id="9940"/>
    <lineage>
        <taxon>Eukaryota</taxon>
        <taxon>Metazoa</taxon>
        <taxon>Chordata</taxon>
        <taxon>Craniata</taxon>
        <taxon>Vertebrata</taxon>
        <taxon>Euteleostomi</taxon>
        <taxon>Mammalia</taxon>
        <taxon>Eutheria</taxon>
        <taxon>Laurasiatheria</taxon>
        <taxon>Artiodactyla</taxon>
        <taxon>Ruminantia</taxon>
        <taxon>Pecora</taxon>
        <taxon>Bovidae</taxon>
        <taxon>Caprinae</taxon>
        <taxon>Ovis</taxon>
    </lineage>
</organism>
<dbReference type="Proteomes" id="UP000664991">
    <property type="component" value="Unassembled WGS sequence"/>
</dbReference>
<keyword evidence="3" id="KW-0862">Zinc</keyword>
<dbReference type="PROSITE" id="PS50950">
    <property type="entry name" value="ZF_THAP"/>
    <property type="match status" value="1"/>
</dbReference>
<dbReference type="PANTHER" id="PTHR47577:SF1">
    <property type="entry name" value="THAP DOMAIN-CONTAINING PROTEIN 6"/>
    <property type="match status" value="1"/>
</dbReference>
<keyword evidence="6" id="KW-0175">Coiled coil</keyword>
<evidence type="ECO:0000313" key="9">
    <source>
        <dbReference type="Proteomes" id="UP000664991"/>
    </source>
</evidence>
<evidence type="ECO:0000256" key="4">
    <source>
        <dbReference type="ARBA" id="ARBA00023125"/>
    </source>
</evidence>
<accession>A0A836AFG6</accession>
<name>A0A836AFG6_SHEEP</name>
<proteinExistence type="predicted"/>
<evidence type="ECO:0000259" key="7">
    <source>
        <dbReference type="PROSITE" id="PS50950"/>
    </source>
</evidence>
<evidence type="ECO:0000256" key="6">
    <source>
        <dbReference type="SAM" id="Coils"/>
    </source>
</evidence>
<keyword evidence="2 5" id="KW-0863">Zinc-finger</keyword>
<reference evidence="8 9" key="1">
    <citation type="submission" date="2020-12" db="EMBL/GenBank/DDBJ databases">
        <title>De novo assembly of Tibetan sheep genome.</title>
        <authorList>
            <person name="Li X."/>
        </authorList>
    </citation>
    <scope>NUCLEOTIDE SEQUENCE [LARGE SCALE GENOMIC DNA]</scope>
    <source>
        <tissue evidence="8">Heart</tissue>
    </source>
</reference>
<sequence length="234" mass="27173">MGKARFLPTENFAGKLQHKGGASGRLDKTCSLRQEASQRFPTDENIKRKWVLAMKRLDVNAAGIWEPKKGDVLCSRHFKKTDFDRSAPNIKLKPGVVPSIFDSVSHLQGKREKLHYRKNFTLKALPVTNHNHKLVDASSCVEEFQSQFIFEHSYSVMDSPKKLKHKLDHVISELEDTKKSLQNVLDREKRFQKSLRKTIRELKDECLISQETAKRLEAFCWDWCQESIEQNYIS</sequence>
<keyword evidence="1" id="KW-0479">Metal-binding</keyword>
<protein>
    <recommendedName>
        <fullName evidence="7">THAP-type domain-containing protein</fullName>
    </recommendedName>
</protein>
<feature type="coiled-coil region" evidence="6">
    <location>
        <begin position="171"/>
        <end position="205"/>
    </location>
</feature>
<dbReference type="PANTHER" id="PTHR47577">
    <property type="entry name" value="THAP DOMAIN-CONTAINING PROTEIN 6"/>
    <property type="match status" value="1"/>
</dbReference>